<evidence type="ECO:0000256" key="4">
    <source>
        <dbReference type="ARBA" id="ARBA00023163"/>
    </source>
</evidence>
<gene>
    <name evidence="7" type="ORF">K8V90_10945</name>
</gene>
<evidence type="ECO:0000259" key="6">
    <source>
        <dbReference type="Pfam" id="PF08281"/>
    </source>
</evidence>
<dbReference type="PANTHER" id="PTHR43133:SF51">
    <property type="entry name" value="RNA POLYMERASE SIGMA FACTOR"/>
    <property type="match status" value="1"/>
</dbReference>
<dbReference type="RefSeq" id="WP_288247714.1">
    <property type="nucleotide sequence ID" value="NZ_JAXDSI010000256.1"/>
</dbReference>
<dbReference type="SUPFAM" id="SSF88946">
    <property type="entry name" value="Sigma2 domain of RNA polymerase sigma factors"/>
    <property type="match status" value="1"/>
</dbReference>
<dbReference type="NCBIfam" id="TIGR02937">
    <property type="entry name" value="sigma70-ECF"/>
    <property type="match status" value="1"/>
</dbReference>
<reference evidence="7" key="2">
    <citation type="submission" date="2021-09" db="EMBL/GenBank/DDBJ databases">
        <authorList>
            <person name="Gilroy R."/>
        </authorList>
    </citation>
    <scope>NUCLEOTIDE SEQUENCE</scope>
    <source>
        <strain evidence="7">1277</strain>
    </source>
</reference>
<dbReference type="InterPro" id="IPR013249">
    <property type="entry name" value="RNA_pol_sigma70_r4_t2"/>
</dbReference>
<accession>A0A921N2A7</accession>
<name>A0A921N2A7_9FIRM</name>
<dbReference type="InterPro" id="IPR039425">
    <property type="entry name" value="RNA_pol_sigma-70-like"/>
</dbReference>
<dbReference type="Gene3D" id="1.10.10.10">
    <property type="entry name" value="Winged helix-like DNA-binding domain superfamily/Winged helix DNA-binding domain"/>
    <property type="match status" value="1"/>
</dbReference>
<dbReference type="GO" id="GO:0016987">
    <property type="term" value="F:sigma factor activity"/>
    <property type="evidence" value="ECO:0007669"/>
    <property type="project" value="UniProtKB-KW"/>
</dbReference>
<dbReference type="AlphaFoldDB" id="A0A921N2A7"/>
<keyword evidence="3" id="KW-0731">Sigma factor</keyword>
<dbReference type="Pfam" id="PF04542">
    <property type="entry name" value="Sigma70_r2"/>
    <property type="match status" value="1"/>
</dbReference>
<dbReference type="Gene3D" id="1.10.1740.10">
    <property type="match status" value="1"/>
</dbReference>
<dbReference type="Pfam" id="PF08281">
    <property type="entry name" value="Sigma70_r4_2"/>
    <property type="match status" value="1"/>
</dbReference>
<dbReference type="GO" id="GO:0006352">
    <property type="term" value="P:DNA-templated transcription initiation"/>
    <property type="evidence" value="ECO:0007669"/>
    <property type="project" value="InterPro"/>
</dbReference>
<dbReference type="Proteomes" id="UP000776700">
    <property type="component" value="Unassembled WGS sequence"/>
</dbReference>
<dbReference type="InterPro" id="IPR013325">
    <property type="entry name" value="RNA_pol_sigma_r2"/>
</dbReference>
<dbReference type="GO" id="GO:0003677">
    <property type="term" value="F:DNA binding"/>
    <property type="evidence" value="ECO:0007669"/>
    <property type="project" value="InterPro"/>
</dbReference>
<dbReference type="InterPro" id="IPR013324">
    <property type="entry name" value="RNA_pol_sigma_r3/r4-like"/>
</dbReference>
<dbReference type="InterPro" id="IPR007627">
    <property type="entry name" value="RNA_pol_sigma70_r2"/>
</dbReference>
<evidence type="ECO:0000313" key="7">
    <source>
        <dbReference type="EMBL" id="HJG97608.1"/>
    </source>
</evidence>
<dbReference type="InterPro" id="IPR014284">
    <property type="entry name" value="RNA_pol_sigma-70_dom"/>
</dbReference>
<dbReference type="InterPro" id="IPR036388">
    <property type="entry name" value="WH-like_DNA-bd_sf"/>
</dbReference>
<dbReference type="CDD" id="cd06171">
    <property type="entry name" value="Sigma70_r4"/>
    <property type="match status" value="1"/>
</dbReference>
<organism evidence="7 8">
    <name type="scientific">Romboutsia timonensis</name>
    <dbReference type="NCBI Taxonomy" id="1776391"/>
    <lineage>
        <taxon>Bacteria</taxon>
        <taxon>Bacillati</taxon>
        <taxon>Bacillota</taxon>
        <taxon>Clostridia</taxon>
        <taxon>Peptostreptococcales</taxon>
        <taxon>Peptostreptococcaceae</taxon>
        <taxon>Romboutsia</taxon>
    </lineage>
</organism>
<feature type="domain" description="RNA polymerase sigma-70 region 2" evidence="5">
    <location>
        <begin position="40"/>
        <end position="97"/>
    </location>
</feature>
<dbReference type="PANTHER" id="PTHR43133">
    <property type="entry name" value="RNA POLYMERASE ECF-TYPE SIGMA FACTO"/>
    <property type="match status" value="1"/>
</dbReference>
<evidence type="ECO:0000313" key="8">
    <source>
        <dbReference type="Proteomes" id="UP000776700"/>
    </source>
</evidence>
<reference evidence="7" key="1">
    <citation type="journal article" date="2021" name="PeerJ">
        <title>Extensive microbial diversity within the chicken gut microbiome revealed by metagenomics and culture.</title>
        <authorList>
            <person name="Gilroy R."/>
            <person name="Ravi A."/>
            <person name="Getino M."/>
            <person name="Pursley I."/>
            <person name="Horton D.L."/>
            <person name="Alikhan N.F."/>
            <person name="Baker D."/>
            <person name="Gharbi K."/>
            <person name="Hall N."/>
            <person name="Watson M."/>
            <person name="Adriaenssens E.M."/>
            <person name="Foster-Nyarko E."/>
            <person name="Jarju S."/>
            <person name="Secka A."/>
            <person name="Antonio M."/>
            <person name="Oren A."/>
            <person name="Chaudhuri R.R."/>
            <person name="La Ragione R."/>
            <person name="Hildebrand F."/>
            <person name="Pallen M.J."/>
        </authorList>
    </citation>
    <scope>NUCLEOTIDE SEQUENCE</scope>
    <source>
        <strain evidence="7">1277</strain>
    </source>
</reference>
<evidence type="ECO:0000256" key="3">
    <source>
        <dbReference type="ARBA" id="ARBA00023082"/>
    </source>
</evidence>
<evidence type="ECO:0000259" key="5">
    <source>
        <dbReference type="Pfam" id="PF04542"/>
    </source>
</evidence>
<keyword evidence="4" id="KW-0804">Transcription</keyword>
<comment type="similarity">
    <text evidence="1">Belongs to the sigma-70 factor family. ECF subfamily.</text>
</comment>
<dbReference type="SUPFAM" id="SSF88659">
    <property type="entry name" value="Sigma3 and sigma4 domains of RNA polymerase sigma factors"/>
    <property type="match status" value="1"/>
</dbReference>
<evidence type="ECO:0000256" key="1">
    <source>
        <dbReference type="ARBA" id="ARBA00010641"/>
    </source>
</evidence>
<dbReference type="EMBL" id="DYUB01000341">
    <property type="protein sequence ID" value="HJG97608.1"/>
    <property type="molecule type" value="Genomic_DNA"/>
</dbReference>
<sequence>MIENIAIKRIGFLNKKQREYTEYKLVQQAQNGCDESFEKLINSYKEYLYKTAFLYVKNEHDALDIYQETVYKAYINISKLRNTNFFKTWITKILINNVNMKNRHYNKFQDGQVEDYIGEIEYSNIEENIDLYDAIDRLGEKYKTPVILQYFHDLTIPQIAEIMECNENTVKSYIRRAKKKLYDILKEEK</sequence>
<proteinExistence type="inferred from homology"/>
<comment type="caution">
    <text evidence="7">The sequence shown here is derived from an EMBL/GenBank/DDBJ whole genome shotgun (WGS) entry which is preliminary data.</text>
</comment>
<protein>
    <submittedName>
        <fullName evidence="7">Sigma-70 family RNA polymerase sigma factor</fullName>
    </submittedName>
</protein>
<feature type="domain" description="RNA polymerase sigma factor 70 region 4 type 2" evidence="6">
    <location>
        <begin position="131"/>
        <end position="181"/>
    </location>
</feature>
<evidence type="ECO:0000256" key="2">
    <source>
        <dbReference type="ARBA" id="ARBA00023015"/>
    </source>
</evidence>
<keyword evidence="2" id="KW-0805">Transcription regulation</keyword>